<dbReference type="PANTHER" id="PTHR35902">
    <property type="entry name" value="S-LAYER DOMAIN-LIKE PROTEIN-RELATED"/>
    <property type="match status" value="1"/>
</dbReference>
<keyword evidence="3" id="KW-1185">Reference proteome</keyword>
<evidence type="ECO:0000313" key="2">
    <source>
        <dbReference type="EMBL" id="PWR74243.1"/>
    </source>
</evidence>
<keyword evidence="1" id="KW-0472">Membrane</keyword>
<organism evidence="2 3">
    <name type="scientific">Methanospirillum lacunae</name>
    <dbReference type="NCBI Taxonomy" id="668570"/>
    <lineage>
        <taxon>Archaea</taxon>
        <taxon>Methanobacteriati</taxon>
        <taxon>Methanobacteriota</taxon>
        <taxon>Stenosarchaea group</taxon>
        <taxon>Methanomicrobia</taxon>
        <taxon>Methanomicrobiales</taxon>
        <taxon>Methanospirillaceae</taxon>
        <taxon>Methanospirillum</taxon>
    </lineage>
</organism>
<dbReference type="GeneID" id="97549622"/>
<dbReference type="OrthoDB" id="65070at2157"/>
<accession>A0A2V2NG04</accession>
<keyword evidence="1" id="KW-0812">Transmembrane</keyword>
<evidence type="ECO:0008006" key="4">
    <source>
        <dbReference type="Google" id="ProtNLM"/>
    </source>
</evidence>
<evidence type="ECO:0000256" key="1">
    <source>
        <dbReference type="SAM" id="Phobius"/>
    </source>
</evidence>
<name>A0A2V2NG04_9EURY</name>
<dbReference type="Proteomes" id="UP000245657">
    <property type="component" value="Unassembled WGS sequence"/>
</dbReference>
<protein>
    <recommendedName>
        <fullName evidence="4">S-layer protein</fullName>
    </recommendedName>
</protein>
<feature type="transmembrane region" description="Helical" evidence="1">
    <location>
        <begin position="360"/>
        <end position="378"/>
    </location>
</feature>
<dbReference type="EMBL" id="QGMY01000002">
    <property type="protein sequence ID" value="PWR74243.1"/>
    <property type="molecule type" value="Genomic_DNA"/>
</dbReference>
<keyword evidence="1" id="KW-1133">Transmembrane helix</keyword>
<dbReference type="PANTHER" id="PTHR35902:SF6">
    <property type="entry name" value="CONSERVED WITHIN P. AEROPHILUM"/>
    <property type="match status" value="1"/>
</dbReference>
<comment type="caution">
    <text evidence="2">The sequence shown here is derived from an EMBL/GenBank/DDBJ whole genome shotgun (WGS) entry which is preliminary data.</text>
</comment>
<proteinExistence type="predicted"/>
<dbReference type="RefSeq" id="WP_109967522.1">
    <property type="nucleotide sequence ID" value="NZ_CP176093.1"/>
</dbReference>
<sequence length="384" mass="42184">MRFSIIFLFLIFLALAPVYGETTVDPVAAAAQVQVNSISIDPEVLMPLDTAVVTIVLNNSGQEAVPINHALMYDKNLDILSDNYEKVGSIGAGNTLKLEYTIQAKGDTGIFYPILSLDFRGAHFLRYPFRVQVQKDPIEMSVLSKPEIFVEGKKDIVQLHIGNPRDNTVSGVTITANGTGHEITPLSYFIGALGSDDAVDIPFNITPYGNKSVQFTLEYQNGINQHNITYTLPIVLGESRKHANPVLSNVIITDEGEFFRVTGDVTNSGLETANGVEVTSAAPANPIFPYKLYAVGALKPDDFSSFEITFKADANTTEVPLQTSFKDRDGNIFSSDTKLELPHKDTITEKEQPSQLPEKTIYLIPVGLLLLVIIAIWYSRRNKA</sequence>
<dbReference type="AlphaFoldDB" id="A0A2V2NG04"/>
<gene>
    <name evidence="2" type="ORF">DK846_03585</name>
</gene>
<evidence type="ECO:0000313" key="3">
    <source>
        <dbReference type="Proteomes" id="UP000245657"/>
    </source>
</evidence>
<reference evidence="2 3" key="1">
    <citation type="submission" date="2018-05" db="EMBL/GenBank/DDBJ databases">
        <title>Draft genome of Methanospirillum lacunae Ki8-1.</title>
        <authorList>
            <person name="Dueholm M.S."/>
            <person name="Nielsen P.H."/>
            <person name="Bakmann L.F."/>
            <person name="Otzen D.E."/>
        </authorList>
    </citation>
    <scope>NUCLEOTIDE SEQUENCE [LARGE SCALE GENOMIC DNA]</scope>
    <source>
        <strain evidence="2 3">Ki8-1</strain>
    </source>
</reference>